<dbReference type="SUPFAM" id="SSF74653">
    <property type="entry name" value="TolA/TonB C-terminal domain"/>
    <property type="match status" value="1"/>
</dbReference>
<comment type="caution">
    <text evidence="3">The sequence shown here is derived from an EMBL/GenBank/DDBJ whole genome shotgun (WGS) entry which is preliminary data.</text>
</comment>
<dbReference type="GO" id="GO:0055085">
    <property type="term" value="P:transmembrane transport"/>
    <property type="evidence" value="ECO:0007669"/>
    <property type="project" value="InterPro"/>
</dbReference>
<feature type="signal peptide" evidence="1">
    <location>
        <begin position="1"/>
        <end position="18"/>
    </location>
</feature>
<evidence type="ECO:0000259" key="2">
    <source>
        <dbReference type="Pfam" id="PF03544"/>
    </source>
</evidence>
<dbReference type="AlphaFoldDB" id="A0A1S1JAC2"/>
<reference evidence="4 6" key="3">
    <citation type="submission" date="2016-11" db="EMBL/GenBank/DDBJ databases">
        <title>Whole genomes of Flavobacteriaceae.</title>
        <authorList>
            <person name="Stine C."/>
            <person name="Li C."/>
            <person name="Tadesse D."/>
        </authorList>
    </citation>
    <scope>NUCLEOTIDE SEQUENCE [LARGE SCALE GENOMIC DNA]</scope>
    <source>
        <strain evidence="4 6">ATCC BAA-2541</strain>
    </source>
</reference>
<dbReference type="OrthoDB" id="1095452at2"/>
<sequence length="138" mass="15453">MKKFLLLLLICFVQITFSQTNKESEKTTASSISNDNTVYDLKGIEEKPEYPGGVTEFTAFLNRNFIKPAEKPTLTGKIYFTFIIEKDGSVSDIKIIRDLGFKTGDEATRVLKSAAKWKPGKHKTKEVRTLNTGAITIS</sequence>
<evidence type="ECO:0000313" key="6">
    <source>
        <dbReference type="Proteomes" id="UP000198319"/>
    </source>
</evidence>
<feature type="chain" id="PRO_5010229381" description="TonB C-terminal domain-containing protein" evidence="1">
    <location>
        <begin position="19"/>
        <end position="138"/>
    </location>
</feature>
<accession>A0A1S1JAC2</accession>
<feature type="domain" description="TonB C-terminal" evidence="2">
    <location>
        <begin position="69"/>
        <end position="129"/>
    </location>
</feature>
<dbReference type="Proteomes" id="UP000198319">
    <property type="component" value="Unassembled WGS sequence"/>
</dbReference>
<dbReference type="EMBL" id="MUHG01000028">
    <property type="protein sequence ID" value="OXB16406.1"/>
    <property type="molecule type" value="Genomic_DNA"/>
</dbReference>
<evidence type="ECO:0000313" key="3">
    <source>
        <dbReference type="EMBL" id="OHT45243.1"/>
    </source>
</evidence>
<dbReference type="Proteomes" id="UP000180252">
    <property type="component" value="Unassembled WGS sequence"/>
</dbReference>
<evidence type="ECO:0000256" key="1">
    <source>
        <dbReference type="SAM" id="SignalP"/>
    </source>
</evidence>
<protein>
    <recommendedName>
        <fullName evidence="2">TonB C-terminal domain-containing protein</fullName>
    </recommendedName>
</protein>
<evidence type="ECO:0000313" key="4">
    <source>
        <dbReference type="EMBL" id="OXB16406.1"/>
    </source>
</evidence>
<keyword evidence="1" id="KW-0732">Signal</keyword>
<dbReference type="InterPro" id="IPR037682">
    <property type="entry name" value="TonB_C"/>
</dbReference>
<reference evidence="3" key="1">
    <citation type="submission" date="2016-09" db="EMBL/GenBank/DDBJ databases">
        <authorList>
            <person name="Capua I."/>
            <person name="De Benedictis P."/>
            <person name="Joannis T."/>
            <person name="Lombin L.H."/>
            <person name="Cattoli G."/>
        </authorList>
    </citation>
    <scope>NUCLEOTIDE SEQUENCE [LARGE SCALE GENOMIC DNA]</scope>
    <source>
        <strain evidence="3">MSU</strain>
    </source>
</reference>
<keyword evidence="6" id="KW-1185">Reference proteome</keyword>
<gene>
    <name evidence="4" type="ORF">B0A71_18155</name>
    <name evidence="3" type="ORF">BHE19_11140</name>
</gene>
<dbReference type="STRING" id="1278819.BHE19_11140"/>
<name>A0A1S1JAC2_9FLAO</name>
<organism evidence="3 5">
    <name type="scientific">Flavobacterium tructae</name>
    <dbReference type="NCBI Taxonomy" id="1114873"/>
    <lineage>
        <taxon>Bacteria</taxon>
        <taxon>Pseudomonadati</taxon>
        <taxon>Bacteroidota</taxon>
        <taxon>Flavobacteriia</taxon>
        <taxon>Flavobacteriales</taxon>
        <taxon>Flavobacteriaceae</taxon>
        <taxon>Flavobacterium</taxon>
    </lineage>
</organism>
<evidence type="ECO:0000313" key="5">
    <source>
        <dbReference type="Proteomes" id="UP000180252"/>
    </source>
</evidence>
<reference evidence="5" key="2">
    <citation type="submission" date="2016-09" db="EMBL/GenBank/DDBJ databases">
        <authorList>
            <person name="Chen S."/>
            <person name="Walker E."/>
        </authorList>
    </citation>
    <scope>NUCLEOTIDE SEQUENCE [LARGE SCALE GENOMIC DNA]</scope>
    <source>
        <strain evidence="5">MSU</strain>
    </source>
</reference>
<proteinExistence type="predicted"/>
<dbReference type="Gene3D" id="3.30.1150.10">
    <property type="match status" value="1"/>
</dbReference>
<dbReference type="Pfam" id="PF03544">
    <property type="entry name" value="TonB_C"/>
    <property type="match status" value="1"/>
</dbReference>
<dbReference type="EMBL" id="MIKE01000023">
    <property type="protein sequence ID" value="OHT45243.1"/>
    <property type="molecule type" value="Genomic_DNA"/>
</dbReference>
<dbReference type="RefSeq" id="WP_070907524.1">
    <property type="nucleotide sequence ID" value="NZ_MIKE01000023.1"/>
</dbReference>